<dbReference type="InterPro" id="IPR051631">
    <property type="entry name" value="Ankyrin-KH/SAM_domain"/>
</dbReference>
<evidence type="ECO:0000313" key="5">
    <source>
        <dbReference type="EMBL" id="CAE0368762.1"/>
    </source>
</evidence>
<dbReference type="InterPro" id="IPR036770">
    <property type="entry name" value="Ankyrin_rpt-contain_sf"/>
</dbReference>
<dbReference type="InterPro" id="IPR002110">
    <property type="entry name" value="Ankyrin_rpt"/>
</dbReference>
<protein>
    <submittedName>
        <fullName evidence="5">Uncharacterized protein</fullName>
    </submittedName>
</protein>
<evidence type="ECO:0000256" key="4">
    <source>
        <dbReference type="SAM" id="MobiDB-lite"/>
    </source>
</evidence>
<dbReference type="PROSITE" id="PS50297">
    <property type="entry name" value="ANK_REP_REGION"/>
    <property type="match status" value="1"/>
</dbReference>
<dbReference type="PANTHER" id="PTHR23206:SF7">
    <property type="entry name" value="PROTEIN KINASE DOMAIN-CONTAINING PROTEIN"/>
    <property type="match status" value="1"/>
</dbReference>
<organism evidence="5">
    <name type="scientific">Aureoumbra lagunensis</name>
    <dbReference type="NCBI Taxonomy" id="44058"/>
    <lineage>
        <taxon>Eukaryota</taxon>
        <taxon>Sar</taxon>
        <taxon>Stramenopiles</taxon>
        <taxon>Ochrophyta</taxon>
        <taxon>Pelagophyceae</taxon>
        <taxon>Pelagomonadales</taxon>
        <taxon>Aureoumbra</taxon>
    </lineage>
</organism>
<dbReference type="PROSITE" id="PS50088">
    <property type="entry name" value="ANK_REPEAT"/>
    <property type="match status" value="2"/>
</dbReference>
<dbReference type="GO" id="GO:0045087">
    <property type="term" value="P:innate immune response"/>
    <property type="evidence" value="ECO:0007669"/>
    <property type="project" value="TreeGrafter"/>
</dbReference>
<dbReference type="GO" id="GO:0005737">
    <property type="term" value="C:cytoplasm"/>
    <property type="evidence" value="ECO:0007669"/>
    <property type="project" value="TreeGrafter"/>
</dbReference>
<dbReference type="Pfam" id="PF12796">
    <property type="entry name" value="Ank_2"/>
    <property type="match status" value="1"/>
</dbReference>
<dbReference type="Gene3D" id="1.25.40.20">
    <property type="entry name" value="Ankyrin repeat-containing domain"/>
    <property type="match status" value="1"/>
</dbReference>
<dbReference type="EMBL" id="HBIJ01014201">
    <property type="protein sequence ID" value="CAE0368762.1"/>
    <property type="molecule type" value="Transcribed_RNA"/>
</dbReference>
<feature type="repeat" description="ANK" evidence="3">
    <location>
        <begin position="178"/>
        <end position="210"/>
    </location>
</feature>
<evidence type="ECO:0000256" key="1">
    <source>
        <dbReference type="ARBA" id="ARBA00022737"/>
    </source>
</evidence>
<feature type="region of interest" description="Disordered" evidence="4">
    <location>
        <begin position="284"/>
        <end position="324"/>
    </location>
</feature>
<accession>A0A7S3JYA8</accession>
<evidence type="ECO:0000256" key="3">
    <source>
        <dbReference type="PROSITE-ProRule" id="PRU00023"/>
    </source>
</evidence>
<sequence length="354" mass="39447">MANTLAKCQTQIEQGIESLLRTRPDNCIFVACWRGDLEKVRYGLKMEPNQKEINPNEIELSKESGLTLLHVASYFGHESIVSMLLERGAREARAGVLLKWWTCLHMACIRGHANVVRILNSSWSVIQRRDVYNRTPLHLAAFVGNMEALFIMLRKAPDNLARCQLLDSQGYVAKDDYFGDTPLDEACSGKQWKTVRFLLQQGATLLHTDRCMNDLVANGTVVLGADLLKTVNADAINSDNEHSYIGHMIDTTLSSSSIVSSGSDVPGTIDRGVKFRRLYQNDMPTSTSTTRITVPPPPSNALAATESNDFDSSRRSSENADDDWQTKFENLAKLAINSGIDSRKVDDIRHSRNS</sequence>
<name>A0A7S3JYA8_9STRA</name>
<reference evidence="5" key="1">
    <citation type="submission" date="2021-01" db="EMBL/GenBank/DDBJ databases">
        <authorList>
            <person name="Corre E."/>
            <person name="Pelletier E."/>
            <person name="Niang G."/>
            <person name="Scheremetjew M."/>
            <person name="Finn R."/>
            <person name="Kale V."/>
            <person name="Holt S."/>
            <person name="Cochrane G."/>
            <person name="Meng A."/>
            <person name="Brown T."/>
            <person name="Cohen L."/>
        </authorList>
    </citation>
    <scope>NUCLEOTIDE SEQUENCE</scope>
    <source>
        <strain evidence="5">CCMP1510</strain>
    </source>
</reference>
<proteinExistence type="predicted"/>
<keyword evidence="1" id="KW-0677">Repeat</keyword>
<dbReference type="AlphaFoldDB" id="A0A7S3JYA8"/>
<dbReference type="Pfam" id="PF00023">
    <property type="entry name" value="Ank"/>
    <property type="match status" value="2"/>
</dbReference>
<gene>
    <name evidence="5" type="ORF">ALAG00032_LOCUS9525</name>
</gene>
<keyword evidence="2 3" id="KW-0040">ANK repeat</keyword>
<dbReference type="SMART" id="SM00248">
    <property type="entry name" value="ANK"/>
    <property type="match status" value="4"/>
</dbReference>
<dbReference type="PANTHER" id="PTHR23206">
    <property type="entry name" value="MASK PROTEIN"/>
    <property type="match status" value="1"/>
</dbReference>
<feature type="repeat" description="ANK" evidence="3">
    <location>
        <begin position="64"/>
        <end position="89"/>
    </location>
</feature>
<dbReference type="SUPFAM" id="SSF48403">
    <property type="entry name" value="Ankyrin repeat"/>
    <property type="match status" value="1"/>
</dbReference>
<evidence type="ECO:0000256" key="2">
    <source>
        <dbReference type="ARBA" id="ARBA00023043"/>
    </source>
</evidence>